<protein>
    <submittedName>
        <fullName evidence="1">Uncharacterized protein</fullName>
    </submittedName>
</protein>
<comment type="caution">
    <text evidence="1">The sequence shown here is derived from an EMBL/GenBank/DDBJ whole genome shotgun (WGS) entry which is preliminary data.</text>
</comment>
<accession>A0A0G0ZDP9</accession>
<reference evidence="1 2" key="1">
    <citation type="journal article" date="2015" name="Nature">
        <title>rRNA introns, odd ribosomes, and small enigmatic genomes across a large radiation of phyla.</title>
        <authorList>
            <person name="Brown C.T."/>
            <person name="Hug L.A."/>
            <person name="Thomas B.C."/>
            <person name="Sharon I."/>
            <person name="Castelle C.J."/>
            <person name="Singh A."/>
            <person name="Wilkins M.J."/>
            <person name="Williams K.H."/>
            <person name="Banfield J.F."/>
        </authorList>
    </citation>
    <scope>NUCLEOTIDE SEQUENCE [LARGE SCALE GENOMIC DNA]</scope>
</reference>
<name>A0A0G0ZDP9_9BACT</name>
<evidence type="ECO:0000313" key="1">
    <source>
        <dbReference type="EMBL" id="KKS46814.1"/>
    </source>
</evidence>
<dbReference type="EMBL" id="LCDG01000016">
    <property type="protein sequence ID" value="KKS46814.1"/>
    <property type="molecule type" value="Genomic_DNA"/>
</dbReference>
<feature type="non-terminal residue" evidence="1">
    <location>
        <position position="1"/>
    </location>
</feature>
<gene>
    <name evidence="1" type="ORF">UV12_C0016G0001</name>
</gene>
<evidence type="ECO:0000313" key="2">
    <source>
        <dbReference type="Proteomes" id="UP000034704"/>
    </source>
</evidence>
<organism evidence="1 2">
    <name type="scientific">Candidatus Nomurabacteria bacterium GW2011_GWC2_42_20</name>
    <dbReference type="NCBI Taxonomy" id="1618756"/>
    <lineage>
        <taxon>Bacteria</taxon>
        <taxon>Candidatus Nomuraibacteriota</taxon>
    </lineage>
</organism>
<proteinExistence type="predicted"/>
<dbReference type="Proteomes" id="UP000034704">
    <property type="component" value="Unassembled WGS sequence"/>
</dbReference>
<sequence length="35" mass="3831">TMEIQVVNMSGKTMVTTCRFTAKSALHGVTTPFIE</sequence>
<dbReference type="AlphaFoldDB" id="A0A0G0ZDP9"/>
<dbReference type="STRING" id="1618756.UV12_C0016G0001"/>